<comment type="similarity">
    <text evidence="1">Belongs to the multicopper oxidase family.</text>
</comment>
<dbReference type="Pfam" id="PF00395">
    <property type="entry name" value="SLH"/>
    <property type="match status" value="3"/>
</dbReference>
<feature type="domain" description="SLH" evidence="2">
    <location>
        <begin position="539"/>
        <end position="598"/>
    </location>
</feature>
<dbReference type="PANTHER" id="PTHR48267">
    <property type="entry name" value="CUPREDOXIN SUPERFAMILY PROTEIN"/>
    <property type="match status" value="1"/>
</dbReference>
<dbReference type="EMBL" id="JAFNLL010000009">
    <property type="protein sequence ID" value="MBO1267380.1"/>
    <property type="molecule type" value="Genomic_DNA"/>
</dbReference>
<accession>A0A939HH51</accession>
<dbReference type="Gene3D" id="2.60.40.420">
    <property type="entry name" value="Cupredoxins - blue copper proteins"/>
    <property type="match status" value="3"/>
</dbReference>
<dbReference type="PROSITE" id="PS51318">
    <property type="entry name" value="TAT"/>
    <property type="match status" value="1"/>
</dbReference>
<evidence type="ECO:0000313" key="3">
    <source>
        <dbReference type="EMBL" id="MBO1267380.1"/>
    </source>
</evidence>
<dbReference type="InterPro" id="IPR001119">
    <property type="entry name" value="SLH_dom"/>
</dbReference>
<evidence type="ECO:0000256" key="1">
    <source>
        <dbReference type="ARBA" id="ARBA00010609"/>
    </source>
</evidence>
<evidence type="ECO:0000313" key="4">
    <source>
        <dbReference type="Proteomes" id="UP000664164"/>
    </source>
</evidence>
<dbReference type="InterPro" id="IPR008972">
    <property type="entry name" value="Cupredoxin"/>
</dbReference>
<keyword evidence="4" id="KW-1185">Reference proteome</keyword>
<evidence type="ECO:0000259" key="2">
    <source>
        <dbReference type="PROSITE" id="PS51272"/>
    </source>
</evidence>
<dbReference type="Pfam" id="PF07732">
    <property type="entry name" value="Cu-oxidase_3"/>
    <property type="match status" value="1"/>
</dbReference>
<dbReference type="InterPro" id="IPR045087">
    <property type="entry name" value="Cu-oxidase_fam"/>
</dbReference>
<dbReference type="SUPFAM" id="SSF49503">
    <property type="entry name" value="Cupredoxins"/>
    <property type="match status" value="2"/>
</dbReference>
<protein>
    <submittedName>
        <fullName evidence="3">S-layer homology domain-containing protein</fullName>
    </submittedName>
</protein>
<dbReference type="InterPro" id="IPR011707">
    <property type="entry name" value="Cu-oxidase-like_N"/>
</dbReference>
<dbReference type="CDD" id="cd13889">
    <property type="entry name" value="CuRO_3_BOD"/>
    <property type="match status" value="1"/>
</dbReference>
<dbReference type="AlphaFoldDB" id="A0A939HH51"/>
<dbReference type="PROSITE" id="PS51272">
    <property type="entry name" value="SLH"/>
    <property type="match status" value="3"/>
</dbReference>
<sequence length="714" mass="78790">MTISRRQVLLIGGLGALGVGAVSLPLRSVNAIVASALDPADRPRPFQTDFVQAPFLAPYDTGIDPVDGAPVNYYSVTEMVSTANILPRLTTPILGYNGIFPGPTISLDQGTKAVLRVRNQMPLLHPSEGYLLASSVHLHGSASLPQFDGYANDVTNPGFAKDYRYPNFQPARTLWYHDHAVHFTAQNVYSGLAAQYHMHDPVERALLPQGQFDVALTISDASFAQSGALGYDANDHSGLWGDVILVNGKPWPVMKVQKRVYRFRILNACISRSLRPTLSNGDPVTVVATDGGLVPVAQTVASWRHAGAERYEVLIDFRKYSTGQRVELRNLSNENNVNFADTGKIMAFDVVDDAVDTTDPTWNTIPTQLAASESMSIREDAATNVRNFRVNRNDLTGVWTIGDNSWEEVVASGFKKAIANPALDAVEIWQFENNSGGWFHPIHLHLVDFRILDRNGRPPFPYERGPKDVVYVGEGETVRLLMKFGPHRGRYMIHCHNLPHEDHSMMVQFRVGMAEDAVDVNDPVKAAPAQWDGIAPAPPVPVFHDVQFGSQFVAEINWLAAAGITTGFPDGTFHPNEPVHRNAMAAFLYRFSGKPSFTNTVFFSDNRPGGLFYREISWLAARGITTGFPDGTFRPFESINRDAMAAFLYRLAGKPPVTKPSEFPDVRPGHQFFTEVSWLASTGITTGFPDGTFKPQDKVSRAAMAAFLFRFNNL</sequence>
<name>A0A939HH51_9MICC</name>
<dbReference type="InterPro" id="IPR006311">
    <property type="entry name" value="TAT_signal"/>
</dbReference>
<dbReference type="PANTHER" id="PTHR48267:SF1">
    <property type="entry name" value="BILIRUBIN OXIDASE"/>
    <property type="match status" value="1"/>
</dbReference>
<gene>
    <name evidence="3" type="ORF">J1902_05185</name>
</gene>
<feature type="domain" description="SLH" evidence="2">
    <location>
        <begin position="599"/>
        <end position="662"/>
    </location>
</feature>
<proteinExistence type="inferred from homology"/>
<reference evidence="3" key="1">
    <citation type="submission" date="2021-03" db="EMBL/GenBank/DDBJ databases">
        <title>A new species, PO-11, isolated from a karst cave deposit.</title>
        <authorList>
            <person name="Zhaoxiaoyong W."/>
        </authorList>
    </citation>
    <scope>NUCLEOTIDE SEQUENCE</scope>
    <source>
        <strain evidence="3">PO-11</strain>
    </source>
</reference>
<dbReference type="InterPro" id="IPR011706">
    <property type="entry name" value="Cu-oxidase_C"/>
</dbReference>
<dbReference type="Proteomes" id="UP000664164">
    <property type="component" value="Unassembled WGS sequence"/>
</dbReference>
<dbReference type="GO" id="GO:0016491">
    <property type="term" value="F:oxidoreductase activity"/>
    <property type="evidence" value="ECO:0007669"/>
    <property type="project" value="InterPro"/>
</dbReference>
<comment type="caution">
    <text evidence="3">The sequence shown here is derived from an EMBL/GenBank/DDBJ whole genome shotgun (WGS) entry which is preliminary data.</text>
</comment>
<organism evidence="3 4">
    <name type="scientific">Arthrobacter cavernae</name>
    <dbReference type="NCBI Taxonomy" id="2817681"/>
    <lineage>
        <taxon>Bacteria</taxon>
        <taxon>Bacillati</taxon>
        <taxon>Actinomycetota</taxon>
        <taxon>Actinomycetes</taxon>
        <taxon>Micrococcales</taxon>
        <taxon>Micrococcaceae</taxon>
        <taxon>Arthrobacter</taxon>
    </lineage>
</organism>
<dbReference type="GO" id="GO:0005507">
    <property type="term" value="F:copper ion binding"/>
    <property type="evidence" value="ECO:0007669"/>
    <property type="project" value="InterPro"/>
</dbReference>
<feature type="domain" description="SLH" evidence="2">
    <location>
        <begin position="663"/>
        <end position="714"/>
    </location>
</feature>
<dbReference type="Pfam" id="PF07731">
    <property type="entry name" value="Cu-oxidase_2"/>
    <property type="match status" value="1"/>
</dbReference>